<evidence type="ECO:0000313" key="1">
    <source>
        <dbReference type="EMBL" id="KOO24369.1"/>
    </source>
</evidence>
<comment type="caution">
    <text evidence="1">The sequence shown here is derived from an EMBL/GenBank/DDBJ whole genome shotgun (WGS) entry which is preliminary data.</text>
</comment>
<dbReference type="OrthoDB" id="414322at2759"/>
<dbReference type="Proteomes" id="UP000037460">
    <property type="component" value="Unassembled WGS sequence"/>
</dbReference>
<sequence length="314" mass="34024">MNAAAASLGTSSASDASLQDVLTLILTTSPSPICPSTEMIETVLDSMAKHAPGVSDCRLIIVCDGAKVGGKEVFRSGRVTEASWASYAEYKQRLHARIQTGDAFGFRRAEVLELTEHHGFGFAVYAALQLVRTRLLCVVQHDRALLRPVRLAALCEAMLSTALPDTLVGTHLAHTSFYTNFIFPRADVETEEVFANRTARAYLENLQAEQRAKALVFGAPGRLVTKGAFLEAELAPRQLDDVVQLGLPHALAKWRTWLYDDGMGAPLVGHLNGAVAQPWDVAEQKFGGCANGAGQRWQRERVATRADSMAASSM</sequence>
<gene>
    <name evidence="1" type="ORF">Ctob_001005</name>
</gene>
<accession>A0A0M0JCR5</accession>
<name>A0A0M0JCR5_9EUKA</name>
<evidence type="ECO:0000313" key="2">
    <source>
        <dbReference type="Proteomes" id="UP000037460"/>
    </source>
</evidence>
<organism evidence="1 2">
    <name type="scientific">Chrysochromulina tobinii</name>
    <dbReference type="NCBI Taxonomy" id="1460289"/>
    <lineage>
        <taxon>Eukaryota</taxon>
        <taxon>Haptista</taxon>
        <taxon>Haptophyta</taxon>
        <taxon>Prymnesiophyceae</taxon>
        <taxon>Prymnesiales</taxon>
        <taxon>Chrysochromulinaceae</taxon>
        <taxon>Chrysochromulina</taxon>
    </lineage>
</organism>
<keyword evidence="2" id="KW-1185">Reference proteome</keyword>
<dbReference type="EMBL" id="JWZX01003100">
    <property type="protein sequence ID" value="KOO24369.1"/>
    <property type="molecule type" value="Genomic_DNA"/>
</dbReference>
<dbReference type="AlphaFoldDB" id="A0A0M0JCR5"/>
<reference evidence="2" key="1">
    <citation type="journal article" date="2015" name="PLoS Genet.">
        <title>Genome Sequence and Transcriptome Analyses of Chrysochromulina tobin: Metabolic Tools for Enhanced Algal Fitness in the Prominent Order Prymnesiales (Haptophyceae).</title>
        <authorList>
            <person name="Hovde B.T."/>
            <person name="Deodato C.R."/>
            <person name="Hunsperger H.M."/>
            <person name="Ryken S.A."/>
            <person name="Yost W."/>
            <person name="Jha R.K."/>
            <person name="Patterson J."/>
            <person name="Monnat R.J. Jr."/>
            <person name="Barlow S.B."/>
            <person name="Starkenburg S.R."/>
            <person name="Cattolico R.A."/>
        </authorList>
    </citation>
    <scope>NUCLEOTIDE SEQUENCE</scope>
    <source>
        <strain evidence="2">CCMP291</strain>
    </source>
</reference>
<protein>
    <submittedName>
        <fullName evidence="1">Uncharacterized protein</fullName>
    </submittedName>
</protein>
<proteinExistence type="predicted"/>